<dbReference type="Proteomes" id="UP000087171">
    <property type="component" value="Chromosome Ca3"/>
</dbReference>
<dbReference type="FunFam" id="1.10.10.60:FF:000002">
    <property type="entry name" value="Myb family transcription factor"/>
    <property type="match status" value="1"/>
</dbReference>
<dbReference type="PANTHER" id="PTHR31499:SF80">
    <property type="entry name" value="HTH MYB-TYPE DOMAIN-CONTAINING PROTEIN"/>
    <property type="match status" value="1"/>
</dbReference>
<name>A0A1S2XSE2_CICAR</name>
<dbReference type="InterPro" id="IPR009057">
    <property type="entry name" value="Homeodomain-like_sf"/>
</dbReference>
<dbReference type="SUPFAM" id="SSF46689">
    <property type="entry name" value="Homeodomain-like"/>
    <property type="match status" value="1"/>
</dbReference>
<protein>
    <submittedName>
        <fullName evidence="10 11">Protein PHOSPHATE STARVATION RESPONSE 1-like</fullName>
    </submittedName>
</protein>
<feature type="compositionally biased region" description="Polar residues" evidence="7">
    <location>
        <begin position="434"/>
        <end position="449"/>
    </location>
</feature>
<evidence type="ECO:0000313" key="10">
    <source>
        <dbReference type="RefSeq" id="XP_004493814.1"/>
    </source>
</evidence>
<proteinExistence type="inferred from homology"/>
<dbReference type="PANTHER" id="PTHR31499">
    <property type="entry name" value="MYB FAMILY TRANSCRIPTION FACTOR PHL11"/>
    <property type="match status" value="1"/>
</dbReference>
<gene>
    <name evidence="10 11" type="primary">LOC101499035</name>
</gene>
<comment type="subcellular location">
    <subcellularLocation>
        <location evidence="1">Nucleus</location>
    </subcellularLocation>
</comment>
<dbReference type="InterPro" id="IPR017930">
    <property type="entry name" value="Myb_dom"/>
</dbReference>
<comment type="similarity">
    <text evidence="2">Belongs to the MYB-CC family.</text>
</comment>
<keyword evidence="4" id="KW-0175">Coiled coil</keyword>
<sequence length="488" mass="53442">MDARPAFSIERSSTKQMNNIGMSGAFPSSLSVLPTHLEETYPRLSDSQSSFVENDLKTITFNHPSHISSSGAVGHMFSSSPGYSTDLHHSSLSPHEKNSRNAHFISQSLSNVASMPLSYSSNNGPVPSTTSIHYSNGNSTSWHADSLPSFLDFATNTSIDNNQVDSSAGNIMATEEFSKRNDWQEWADQLISDDDTLTSNWNDLLADNIHDLEPKAVDLVSKSSSQFPAGHQSQGHQQLMALSGENHVGAAPSSSANSAPAKPRMRWTPELHEAFVEAVNQLGGSERATPKGVLKLMKVEGLTIYHVKSHLQKYRTARYRPEPSEGAAEKNLSPIDDISSLDLKTGIEITEALRLQMEVQKRLHEQLEIQRNLQLRIEEQGRYLQKMFEKQCKSGVEPFKASPSAIENPSGMSSDIVKDSPTKNELEASKTDHSGSGSDQANGGTTVEESSLKAGGKQDTSKSQAFEDLKQNDNEDSTQAPKRPRTDE</sequence>
<evidence type="ECO:0000256" key="1">
    <source>
        <dbReference type="ARBA" id="ARBA00004123"/>
    </source>
</evidence>
<dbReference type="GO" id="GO:0003677">
    <property type="term" value="F:DNA binding"/>
    <property type="evidence" value="ECO:0007669"/>
    <property type="project" value="InterPro"/>
</dbReference>
<dbReference type="Pfam" id="PF00249">
    <property type="entry name" value="Myb_DNA-binding"/>
    <property type="match status" value="1"/>
</dbReference>
<evidence type="ECO:0000256" key="3">
    <source>
        <dbReference type="ARBA" id="ARBA00023015"/>
    </source>
</evidence>
<dbReference type="KEGG" id="cam:101499035"/>
<evidence type="ECO:0000313" key="9">
    <source>
        <dbReference type="Proteomes" id="UP000087171"/>
    </source>
</evidence>
<dbReference type="NCBIfam" id="TIGR01557">
    <property type="entry name" value="myb_SHAQKYF"/>
    <property type="match status" value="1"/>
</dbReference>
<organism evidence="9 11">
    <name type="scientific">Cicer arietinum</name>
    <name type="common">Chickpea</name>
    <name type="synonym">Garbanzo</name>
    <dbReference type="NCBI Taxonomy" id="3827"/>
    <lineage>
        <taxon>Eukaryota</taxon>
        <taxon>Viridiplantae</taxon>
        <taxon>Streptophyta</taxon>
        <taxon>Embryophyta</taxon>
        <taxon>Tracheophyta</taxon>
        <taxon>Spermatophyta</taxon>
        <taxon>Magnoliopsida</taxon>
        <taxon>eudicotyledons</taxon>
        <taxon>Gunneridae</taxon>
        <taxon>Pentapetalae</taxon>
        <taxon>rosids</taxon>
        <taxon>fabids</taxon>
        <taxon>Fabales</taxon>
        <taxon>Fabaceae</taxon>
        <taxon>Papilionoideae</taxon>
        <taxon>50 kb inversion clade</taxon>
        <taxon>NPAAA clade</taxon>
        <taxon>Hologalegina</taxon>
        <taxon>IRL clade</taxon>
        <taxon>Cicereae</taxon>
        <taxon>Cicer</taxon>
    </lineage>
</organism>
<reference evidence="9" key="1">
    <citation type="journal article" date="2013" name="Nat. Biotechnol.">
        <title>Draft genome sequence of chickpea (Cicer arietinum) provides a resource for trait improvement.</title>
        <authorList>
            <person name="Varshney R.K."/>
            <person name="Song C."/>
            <person name="Saxena R.K."/>
            <person name="Azam S."/>
            <person name="Yu S."/>
            <person name="Sharpe A.G."/>
            <person name="Cannon S."/>
            <person name="Baek J."/>
            <person name="Rosen B.D."/>
            <person name="Tar'an B."/>
            <person name="Millan T."/>
            <person name="Zhang X."/>
            <person name="Ramsay L.D."/>
            <person name="Iwata A."/>
            <person name="Wang Y."/>
            <person name="Nelson W."/>
            <person name="Farmer A.D."/>
            <person name="Gaur P.M."/>
            <person name="Soderlund C."/>
            <person name="Penmetsa R.V."/>
            <person name="Xu C."/>
            <person name="Bharti A.K."/>
            <person name="He W."/>
            <person name="Winter P."/>
            <person name="Zhao S."/>
            <person name="Hane J.K."/>
            <person name="Carrasquilla-Garcia N."/>
            <person name="Condie J.A."/>
            <person name="Upadhyaya H.D."/>
            <person name="Luo M.C."/>
            <person name="Thudi M."/>
            <person name="Gowda C.L."/>
            <person name="Singh N.P."/>
            <person name="Lichtenzveig J."/>
            <person name="Gali K.K."/>
            <person name="Rubio J."/>
            <person name="Nadarajan N."/>
            <person name="Dolezel J."/>
            <person name="Bansal K.C."/>
            <person name="Xu X."/>
            <person name="Edwards D."/>
            <person name="Zhang G."/>
            <person name="Kahl G."/>
            <person name="Gil J."/>
            <person name="Singh K.B."/>
            <person name="Datta S.K."/>
            <person name="Jackson S.A."/>
            <person name="Wang J."/>
            <person name="Cook D.R."/>
        </authorList>
    </citation>
    <scope>NUCLEOTIDE SEQUENCE [LARGE SCALE GENOMIC DNA]</scope>
    <source>
        <strain evidence="9">cv. CDC Frontier</strain>
    </source>
</reference>
<dbReference type="GO" id="GO:0005634">
    <property type="term" value="C:nucleus"/>
    <property type="evidence" value="ECO:0007669"/>
    <property type="project" value="UniProtKB-SubCell"/>
</dbReference>
<dbReference type="OrthoDB" id="551907at2759"/>
<evidence type="ECO:0000256" key="2">
    <source>
        <dbReference type="ARBA" id="ARBA00006783"/>
    </source>
</evidence>
<dbReference type="PaxDb" id="3827-XP_004493814.1"/>
<feature type="region of interest" description="Disordered" evidence="7">
    <location>
        <begin position="399"/>
        <end position="488"/>
    </location>
</feature>
<evidence type="ECO:0000256" key="5">
    <source>
        <dbReference type="ARBA" id="ARBA00023163"/>
    </source>
</evidence>
<dbReference type="GO" id="GO:0003700">
    <property type="term" value="F:DNA-binding transcription factor activity"/>
    <property type="evidence" value="ECO:0007669"/>
    <property type="project" value="InterPro"/>
</dbReference>
<evidence type="ECO:0000256" key="7">
    <source>
        <dbReference type="SAM" id="MobiDB-lite"/>
    </source>
</evidence>
<accession>A0A1S2XSE2</accession>
<dbReference type="InterPro" id="IPR001005">
    <property type="entry name" value="SANT/Myb"/>
</dbReference>
<dbReference type="GeneID" id="101499035"/>
<dbReference type="InterPro" id="IPR046955">
    <property type="entry name" value="PHR1-like"/>
</dbReference>
<evidence type="ECO:0000313" key="11">
    <source>
        <dbReference type="RefSeq" id="XP_004493815.1"/>
    </source>
</evidence>
<keyword evidence="5" id="KW-0804">Transcription</keyword>
<dbReference type="AlphaFoldDB" id="A0A1S2XSE2"/>
<keyword evidence="3" id="KW-0805">Transcription regulation</keyword>
<dbReference type="Gene3D" id="1.10.10.60">
    <property type="entry name" value="Homeodomain-like"/>
    <property type="match status" value="1"/>
</dbReference>
<dbReference type="RefSeq" id="XP_004493814.1">
    <property type="nucleotide sequence ID" value="XM_004493757.3"/>
</dbReference>
<evidence type="ECO:0000256" key="6">
    <source>
        <dbReference type="ARBA" id="ARBA00023242"/>
    </source>
</evidence>
<keyword evidence="9" id="KW-1185">Reference proteome</keyword>
<dbReference type="STRING" id="3827.A0A1S2XSE2"/>
<evidence type="ECO:0000256" key="4">
    <source>
        <dbReference type="ARBA" id="ARBA00023054"/>
    </source>
</evidence>
<feature type="domain" description="HTH myb-type" evidence="8">
    <location>
        <begin position="259"/>
        <end position="319"/>
    </location>
</feature>
<dbReference type="Pfam" id="PF14379">
    <property type="entry name" value="Myb_CC_LHEQLE"/>
    <property type="match status" value="1"/>
</dbReference>
<dbReference type="InterPro" id="IPR006447">
    <property type="entry name" value="Myb_dom_plants"/>
</dbReference>
<dbReference type="InterPro" id="IPR025756">
    <property type="entry name" value="Myb_CC_LHEQLE"/>
</dbReference>
<keyword evidence="6" id="KW-0539">Nucleus</keyword>
<dbReference type="RefSeq" id="XP_004493815.1">
    <property type="nucleotide sequence ID" value="XM_004493758.3"/>
</dbReference>
<dbReference type="PROSITE" id="PS51294">
    <property type="entry name" value="HTH_MYB"/>
    <property type="match status" value="1"/>
</dbReference>
<reference evidence="10 11" key="2">
    <citation type="submission" date="2025-04" db="UniProtKB">
        <authorList>
            <consortium name="RefSeq"/>
        </authorList>
    </citation>
    <scope>IDENTIFICATION</scope>
    <source>
        <tissue evidence="10 11">Etiolated seedlings</tissue>
    </source>
</reference>
<evidence type="ECO:0000259" key="8">
    <source>
        <dbReference type="PROSITE" id="PS51294"/>
    </source>
</evidence>
<feature type="compositionally biased region" description="Basic and acidic residues" evidence="7">
    <location>
        <begin position="416"/>
        <end position="433"/>
    </location>
</feature>
<dbReference type="eggNOG" id="ENOG502QXMH">
    <property type="taxonomic scope" value="Eukaryota"/>
</dbReference>